<proteinExistence type="predicted"/>
<feature type="non-terminal residue" evidence="1">
    <location>
        <position position="1"/>
    </location>
</feature>
<evidence type="ECO:0000313" key="2">
    <source>
        <dbReference type="Proteomes" id="UP000789570"/>
    </source>
</evidence>
<name>A0A9N9NI13_9GLOM</name>
<accession>A0A9N9NI13</accession>
<sequence>TDVREGIYHATGTGTDSHYCRRYVPIIASGCSIGNSNKITNLSRTIIEKIENDLRIANKKDTLVGSFVKGFRDNYEIYGKNYGVDAAIALLVLTSNGNFRNFDPEDIINNLDSIDISQPVLKVGRTSGLTIGQIKETISSSILLSGVHNIFYQQERIFGRSLLEAIKHKEKTVFPPKWLDRQITVKSNGVFTEEGDSGSIWFNKSGAVIAMGHGNLSTNIAIYSIGSPIHAVEKALNISIWFGK</sequence>
<dbReference type="EMBL" id="CAJVPQ010012660">
    <property type="protein sequence ID" value="CAG8732619.1"/>
    <property type="molecule type" value="Genomic_DNA"/>
</dbReference>
<organism evidence="1 2">
    <name type="scientific">Funneliformis caledonium</name>
    <dbReference type="NCBI Taxonomy" id="1117310"/>
    <lineage>
        <taxon>Eukaryota</taxon>
        <taxon>Fungi</taxon>
        <taxon>Fungi incertae sedis</taxon>
        <taxon>Mucoromycota</taxon>
        <taxon>Glomeromycotina</taxon>
        <taxon>Glomeromycetes</taxon>
        <taxon>Glomerales</taxon>
        <taxon>Glomeraceae</taxon>
        <taxon>Funneliformis</taxon>
    </lineage>
</organism>
<dbReference type="OrthoDB" id="2339500at2759"/>
<reference evidence="1" key="1">
    <citation type="submission" date="2021-06" db="EMBL/GenBank/DDBJ databases">
        <authorList>
            <person name="Kallberg Y."/>
            <person name="Tangrot J."/>
            <person name="Rosling A."/>
        </authorList>
    </citation>
    <scope>NUCLEOTIDE SEQUENCE</scope>
    <source>
        <strain evidence="1">UK204</strain>
    </source>
</reference>
<evidence type="ECO:0000313" key="1">
    <source>
        <dbReference type="EMBL" id="CAG8732619.1"/>
    </source>
</evidence>
<comment type="caution">
    <text evidence="1">The sequence shown here is derived from an EMBL/GenBank/DDBJ whole genome shotgun (WGS) entry which is preliminary data.</text>
</comment>
<protein>
    <submittedName>
        <fullName evidence="1">12078_t:CDS:1</fullName>
    </submittedName>
</protein>
<dbReference type="AlphaFoldDB" id="A0A9N9NI13"/>
<gene>
    <name evidence="1" type="ORF">FCALED_LOCUS15086</name>
</gene>
<keyword evidence="2" id="KW-1185">Reference proteome</keyword>
<dbReference type="Proteomes" id="UP000789570">
    <property type="component" value="Unassembled WGS sequence"/>
</dbReference>